<comment type="caution">
    <text evidence="9">The sequence shown here is derived from an EMBL/GenBank/DDBJ whole genome shotgun (WGS) entry which is preliminary data.</text>
</comment>
<dbReference type="EMBL" id="SEWF01000024">
    <property type="protein sequence ID" value="RYU94541.1"/>
    <property type="molecule type" value="Genomic_DNA"/>
</dbReference>
<evidence type="ECO:0000256" key="4">
    <source>
        <dbReference type="ARBA" id="ARBA00022452"/>
    </source>
</evidence>
<dbReference type="PANTHER" id="PTHR30026">
    <property type="entry name" value="OUTER MEMBRANE PROTEIN TOLC"/>
    <property type="match status" value="1"/>
</dbReference>
<comment type="subcellular location">
    <subcellularLocation>
        <location evidence="1">Cell outer membrane</location>
    </subcellularLocation>
</comment>
<dbReference type="OrthoDB" id="9811587at2"/>
<name>A0A4Q5LXJ0_9BACT</name>
<proteinExistence type="inferred from homology"/>
<sequence length="442" mass="49848">MKNLTRYILFFSFTLSLSGAFAQNKMTLKECLDVAIKNNLTYRESQIQAEGANAELMRVKSLQYPRIGFGVGQDLRIGRSIDRFTNSYIEELYSTNGFGIDASVTLFNGFQIKNQIQQNILLKEAGVKGIEATRNLITINLLQAYLQVLASQELVEVARQQVETSKAQVDRVNKLVSAGILGQAEYFLIRSQLANDEFSFVTVQNSLKTNRLLLFQLMNMTPTNNVVFEPIADEVNIYKVDDNFVNQLYDQSLANFPSVKRAELQLRSFDNLLKATRANVMPNISLSASYGAFYSTSNKNENYVQQINGTRNGSLSLNFNIPILGGLQNRPRIAAVKVQQQLTANNLNLAKLQLRQAIEQSFQSFDAASERYKVATDQVNINQDNIKAVESRISAGTVNSVEYVLAKTNFDRARSNLVQAKYEVLLQQKILDFYKDGEWKIN</sequence>
<organism evidence="9 10">
    <name type="scientific">Emticicia agri</name>
    <dbReference type="NCBI Taxonomy" id="2492393"/>
    <lineage>
        <taxon>Bacteria</taxon>
        <taxon>Pseudomonadati</taxon>
        <taxon>Bacteroidota</taxon>
        <taxon>Cytophagia</taxon>
        <taxon>Cytophagales</taxon>
        <taxon>Leadbetterellaceae</taxon>
        <taxon>Emticicia</taxon>
    </lineage>
</organism>
<comment type="similarity">
    <text evidence="2">Belongs to the outer membrane factor (OMF) (TC 1.B.17) family.</text>
</comment>
<dbReference type="Proteomes" id="UP000293162">
    <property type="component" value="Unassembled WGS sequence"/>
</dbReference>
<reference evidence="9 10" key="1">
    <citation type="submission" date="2019-02" db="EMBL/GenBank/DDBJ databases">
        <title>Bacterial novel species Emticicia sp. 17J42-9 isolated from soil.</title>
        <authorList>
            <person name="Jung H.-Y."/>
        </authorList>
    </citation>
    <scope>NUCLEOTIDE SEQUENCE [LARGE SCALE GENOMIC DNA]</scope>
    <source>
        <strain evidence="9 10">17J42-9</strain>
    </source>
</reference>
<dbReference type="Pfam" id="PF02321">
    <property type="entry name" value="OEP"/>
    <property type="match status" value="2"/>
</dbReference>
<accession>A0A4Q5LXJ0</accession>
<evidence type="ECO:0000256" key="5">
    <source>
        <dbReference type="ARBA" id="ARBA00022692"/>
    </source>
</evidence>
<evidence type="ECO:0000256" key="2">
    <source>
        <dbReference type="ARBA" id="ARBA00007613"/>
    </source>
</evidence>
<keyword evidence="8" id="KW-0732">Signal</keyword>
<dbReference type="GO" id="GO:0015562">
    <property type="term" value="F:efflux transmembrane transporter activity"/>
    <property type="evidence" value="ECO:0007669"/>
    <property type="project" value="InterPro"/>
</dbReference>
<dbReference type="GO" id="GO:1990281">
    <property type="term" value="C:efflux pump complex"/>
    <property type="evidence" value="ECO:0007669"/>
    <property type="project" value="TreeGrafter"/>
</dbReference>
<evidence type="ECO:0000256" key="3">
    <source>
        <dbReference type="ARBA" id="ARBA00022448"/>
    </source>
</evidence>
<dbReference type="InterPro" id="IPR051906">
    <property type="entry name" value="TolC-like"/>
</dbReference>
<keyword evidence="3" id="KW-0813">Transport</keyword>
<evidence type="ECO:0000256" key="8">
    <source>
        <dbReference type="SAM" id="SignalP"/>
    </source>
</evidence>
<dbReference type="RefSeq" id="WP_130022315.1">
    <property type="nucleotide sequence ID" value="NZ_SEWF01000024.1"/>
</dbReference>
<evidence type="ECO:0000256" key="1">
    <source>
        <dbReference type="ARBA" id="ARBA00004442"/>
    </source>
</evidence>
<dbReference type="Gene3D" id="1.20.1600.10">
    <property type="entry name" value="Outer membrane efflux proteins (OEP)"/>
    <property type="match status" value="1"/>
</dbReference>
<keyword evidence="5" id="KW-0812">Transmembrane</keyword>
<evidence type="ECO:0000256" key="6">
    <source>
        <dbReference type="ARBA" id="ARBA00023136"/>
    </source>
</evidence>
<keyword evidence="6" id="KW-0472">Membrane</keyword>
<dbReference type="SUPFAM" id="SSF56954">
    <property type="entry name" value="Outer membrane efflux proteins (OEP)"/>
    <property type="match status" value="1"/>
</dbReference>
<evidence type="ECO:0000256" key="7">
    <source>
        <dbReference type="ARBA" id="ARBA00023237"/>
    </source>
</evidence>
<feature type="signal peptide" evidence="8">
    <location>
        <begin position="1"/>
        <end position="22"/>
    </location>
</feature>
<keyword evidence="4" id="KW-1134">Transmembrane beta strand</keyword>
<gene>
    <name evidence="9" type="ORF">EWM59_16410</name>
</gene>
<evidence type="ECO:0000313" key="9">
    <source>
        <dbReference type="EMBL" id="RYU94541.1"/>
    </source>
</evidence>
<feature type="chain" id="PRO_5020390224" evidence="8">
    <location>
        <begin position="23"/>
        <end position="442"/>
    </location>
</feature>
<dbReference type="GO" id="GO:0015288">
    <property type="term" value="F:porin activity"/>
    <property type="evidence" value="ECO:0007669"/>
    <property type="project" value="TreeGrafter"/>
</dbReference>
<dbReference type="PANTHER" id="PTHR30026:SF20">
    <property type="entry name" value="OUTER MEMBRANE PROTEIN TOLC"/>
    <property type="match status" value="1"/>
</dbReference>
<keyword evidence="7" id="KW-0998">Cell outer membrane</keyword>
<dbReference type="GO" id="GO:0009279">
    <property type="term" value="C:cell outer membrane"/>
    <property type="evidence" value="ECO:0007669"/>
    <property type="project" value="UniProtKB-SubCell"/>
</dbReference>
<dbReference type="InterPro" id="IPR003423">
    <property type="entry name" value="OMP_efflux"/>
</dbReference>
<dbReference type="AlphaFoldDB" id="A0A4Q5LXJ0"/>
<protein>
    <submittedName>
        <fullName evidence="9">TolC family protein</fullName>
    </submittedName>
</protein>
<keyword evidence="10" id="KW-1185">Reference proteome</keyword>
<evidence type="ECO:0000313" key="10">
    <source>
        <dbReference type="Proteomes" id="UP000293162"/>
    </source>
</evidence>